<dbReference type="SUPFAM" id="SSF56601">
    <property type="entry name" value="beta-lactamase/transpeptidase-like"/>
    <property type="match status" value="1"/>
</dbReference>
<dbReference type="InterPro" id="IPR012338">
    <property type="entry name" value="Beta-lactam/transpept-like"/>
</dbReference>
<dbReference type="RefSeq" id="WP_343903479.1">
    <property type="nucleotide sequence ID" value="NZ_BAAAIS010000002.1"/>
</dbReference>
<dbReference type="InterPro" id="IPR001460">
    <property type="entry name" value="PCN-bd_Tpept"/>
</dbReference>
<keyword evidence="5" id="KW-1185">Reference proteome</keyword>
<reference evidence="5" key="1">
    <citation type="journal article" date="2019" name="Int. J. Syst. Evol. Microbiol.">
        <title>The Global Catalogue of Microorganisms (GCM) 10K type strain sequencing project: providing services to taxonomists for standard genome sequencing and annotation.</title>
        <authorList>
            <consortium name="The Broad Institute Genomics Platform"/>
            <consortium name="The Broad Institute Genome Sequencing Center for Infectious Disease"/>
            <person name="Wu L."/>
            <person name="Ma J."/>
        </authorList>
    </citation>
    <scope>NUCLEOTIDE SEQUENCE [LARGE SCALE GENOMIC DNA]</scope>
    <source>
        <strain evidence="5">JCM 11650</strain>
    </source>
</reference>
<gene>
    <name evidence="4" type="ORF">ACFSDA_02990</name>
</gene>
<evidence type="ECO:0000313" key="5">
    <source>
        <dbReference type="Proteomes" id="UP001597280"/>
    </source>
</evidence>
<proteinExistence type="predicted"/>
<keyword evidence="1" id="KW-0472">Membrane</keyword>
<dbReference type="PANTHER" id="PTHR30627">
    <property type="entry name" value="PEPTIDOGLYCAN D,D-TRANSPEPTIDASE"/>
    <property type="match status" value="1"/>
</dbReference>
<organism evidence="4 5">
    <name type="scientific">Brachybacterium rhamnosum</name>
    <dbReference type="NCBI Taxonomy" id="173361"/>
    <lineage>
        <taxon>Bacteria</taxon>
        <taxon>Bacillati</taxon>
        <taxon>Actinomycetota</taxon>
        <taxon>Actinomycetes</taxon>
        <taxon>Micrococcales</taxon>
        <taxon>Dermabacteraceae</taxon>
        <taxon>Brachybacterium</taxon>
    </lineage>
</organism>
<dbReference type="InterPro" id="IPR050515">
    <property type="entry name" value="Beta-lactam/transpept"/>
</dbReference>
<evidence type="ECO:0000256" key="1">
    <source>
        <dbReference type="SAM" id="Phobius"/>
    </source>
</evidence>
<evidence type="ECO:0000259" key="2">
    <source>
        <dbReference type="Pfam" id="PF00905"/>
    </source>
</evidence>
<dbReference type="Proteomes" id="UP001597280">
    <property type="component" value="Unassembled WGS sequence"/>
</dbReference>
<feature type="domain" description="Penicillin-binding protein transpeptidase" evidence="2">
    <location>
        <begin position="369"/>
        <end position="646"/>
    </location>
</feature>
<keyword evidence="1" id="KW-1133">Transmembrane helix</keyword>
<feature type="domain" description="NTF2-like N-terminal transpeptidase" evidence="3">
    <location>
        <begin position="43"/>
        <end position="152"/>
    </location>
</feature>
<dbReference type="Pfam" id="PF05223">
    <property type="entry name" value="MecA_N"/>
    <property type="match status" value="1"/>
</dbReference>
<feature type="transmembrane region" description="Helical" evidence="1">
    <location>
        <begin position="12"/>
        <end position="34"/>
    </location>
</feature>
<dbReference type="EMBL" id="JBHUFL010000002">
    <property type="protein sequence ID" value="MFD1834032.1"/>
    <property type="molecule type" value="Genomic_DNA"/>
</dbReference>
<dbReference type="Pfam" id="PF00905">
    <property type="entry name" value="Transpeptidase"/>
    <property type="match status" value="1"/>
</dbReference>
<dbReference type="SUPFAM" id="SSF56519">
    <property type="entry name" value="Penicillin binding protein dimerisation domain"/>
    <property type="match status" value="1"/>
</dbReference>
<dbReference type="PANTHER" id="PTHR30627:SF24">
    <property type="entry name" value="PENICILLIN-BINDING PROTEIN 4B"/>
    <property type="match status" value="1"/>
</dbReference>
<dbReference type="InterPro" id="IPR036138">
    <property type="entry name" value="PBP_dimer_sf"/>
</dbReference>
<evidence type="ECO:0000313" key="4">
    <source>
        <dbReference type="EMBL" id="MFD1834032.1"/>
    </source>
</evidence>
<accession>A0ABW4PUS0</accession>
<dbReference type="Gene3D" id="3.90.1310.10">
    <property type="entry name" value="Penicillin-binding protein 2a (Domain 2)"/>
    <property type="match status" value="1"/>
</dbReference>
<dbReference type="InterPro" id="IPR007887">
    <property type="entry name" value="MecA_N"/>
</dbReference>
<dbReference type="Gene3D" id="3.40.710.10">
    <property type="entry name" value="DD-peptidase/beta-lactamase superfamily"/>
    <property type="match status" value="1"/>
</dbReference>
<sequence length="654" mass="66380">MATSARRSRPRAPWIVGVAALAVIALVVGGLLVWRARADGGRAEAEAFAEALDSGDFSGVPLTGSTAGEAAAIREHVTASVVAATGVEPTVALTDAGEVEDGDRTATYTWTWDLPKPMGTWTYETTATFSGDDGTWSATMLPNVVYPGLDDDSGSLDVEITRGTSGSVTDREGNALVAPTDVIDVGLDLSRIAGNEDAAGTARELAGLLGIDADSYEQKVKDAQDAGETASIVPALTIRASAKGQYPLDKAAALPGYSAVEGTLPLAADRSYAPGVLGTFREATATDAEESGGEIVEGELISSGGVTAARRDQIVGTEGLQIIARGVNGSSEVVEESEPTDGTDVQITLDPDLQEAATAAVAGQDSPSAVIAMSASTGQVLATGLGPSGQSYPVGLVGQYAPGSTFKMATALALLRTGDTPDTQVDCPATASVDGRSYKNADSFESSLVGSMSLAEAIAHSCNTAMVLQSGNVSQDALVDAATTLGIGQDAPEGLDAFMGSVDPEDTGSEHTADLIGQGKVLASPLAMATALASISSGSTVHPRILMDDDATTDVPTPLTEQETSDMSTMLARTVTDGTLTSQLGDLSGGEVIGKTGTAEWTDENGEAKLHSWVVAAQGDVVVCAFVEDGGYGATTAGPLVRQVLEAAQSAGLE</sequence>
<protein>
    <submittedName>
        <fullName evidence="4">Penicillin-binding transpeptidase domain-containing protein</fullName>
    </submittedName>
</protein>
<keyword evidence="1" id="KW-0812">Transmembrane</keyword>
<comment type="caution">
    <text evidence="4">The sequence shown here is derived from an EMBL/GenBank/DDBJ whole genome shotgun (WGS) entry which is preliminary data.</text>
</comment>
<evidence type="ECO:0000259" key="3">
    <source>
        <dbReference type="Pfam" id="PF05223"/>
    </source>
</evidence>
<name>A0ABW4PUS0_9MICO</name>